<dbReference type="PANTHER" id="PTHR35601:SF1">
    <property type="entry name" value="TOXIN RELE"/>
    <property type="match status" value="1"/>
</dbReference>
<protein>
    <submittedName>
        <fullName evidence="3">Type II toxin-antitoxin system RelE/ParE family toxin</fullName>
    </submittedName>
</protein>
<dbReference type="InterPro" id="IPR035093">
    <property type="entry name" value="RelE/ParE_toxin_dom_sf"/>
</dbReference>
<evidence type="ECO:0000256" key="1">
    <source>
        <dbReference type="ARBA" id="ARBA00006226"/>
    </source>
</evidence>
<dbReference type="Proteomes" id="UP000269438">
    <property type="component" value="Unassembled WGS sequence"/>
</dbReference>
<dbReference type="SUPFAM" id="SSF143011">
    <property type="entry name" value="RelE-like"/>
    <property type="match status" value="1"/>
</dbReference>
<dbReference type="Gene3D" id="3.30.2310.20">
    <property type="entry name" value="RelE-like"/>
    <property type="match status" value="1"/>
</dbReference>
<gene>
    <name evidence="3" type="ORF">D9V34_16470</name>
</gene>
<keyword evidence="4" id="KW-1185">Reference proteome</keyword>
<dbReference type="InterPro" id="IPR007712">
    <property type="entry name" value="RelE/ParE_toxin"/>
</dbReference>
<evidence type="ECO:0000256" key="2">
    <source>
        <dbReference type="ARBA" id="ARBA00022649"/>
    </source>
</evidence>
<dbReference type="Pfam" id="PF05016">
    <property type="entry name" value="ParE_toxin"/>
    <property type="match status" value="1"/>
</dbReference>
<evidence type="ECO:0000313" key="4">
    <source>
        <dbReference type="Proteomes" id="UP000269438"/>
    </source>
</evidence>
<dbReference type="RefSeq" id="WP_121689536.1">
    <property type="nucleotide sequence ID" value="NZ_RCUY01000015.1"/>
</dbReference>
<comment type="caution">
    <text evidence="3">The sequence shown here is derived from an EMBL/GenBank/DDBJ whole genome shotgun (WGS) entry which is preliminary data.</text>
</comment>
<keyword evidence="2" id="KW-1277">Toxin-antitoxin system</keyword>
<name>A0A3L7AHF8_9MICO</name>
<organism evidence="3 4">
    <name type="scientific">Mycetocola lacteus</name>
    <dbReference type="NCBI Taxonomy" id="76637"/>
    <lineage>
        <taxon>Bacteria</taxon>
        <taxon>Bacillati</taxon>
        <taxon>Actinomycetota</taxon>
        <taxon>Actinomycetes</taxon>
        <taxon>Micrococcales</taxon>
        <taxon>Microbacteriaceae</taxon>
        <taxon>Mycetocola</taxon>
    </lineage>
</organism>
<dbReference type="PANTHER" id="PTHR35601">
    <property type="entry name" value="TOXIN RELE"/>
    <property type="match status" value="1"/>
</dbReference>
<proteinExistence type="inferred from homology"/>
<dbReference type="OrthoDB" id="5326046at2"/>
<evidence type="ECO:0000313" key="3">
    <source>
        <dbReference type="EMBL" id="RLP79375.1"/>
    </source>
</evidence>
<sequence>MAVYRISYASSAAKAFRGIHPRDRQPIRDAIERLAEDPRPVGSIKLVGGAGERRVRVGNYRVVYDVDDGVLVVLILRIGNRRDVYRM</sequence>
<dbReference type="EMBL" id="RCUY01000015">
    <property type="protein sequence ID" value="RLP79375.1"/>
    <property type="molecule type" value="Genomic_DNA"/>
</dbReference>
<accession>A0A3L7AHF8</accession>
<comment type="similarity">
    <text evidence="1">Belongs to the RelE toxin family.</text>
</comment>
<reference evidence="3 4" key="1">
    <citation type="submission" date="2018-10" db="EMBL/GenBank/DDBJ databases">
        <authorList>
            <person name="Li J."/>
        </authorList>
    </citation>
    <scope>NUCLEOTIDE SEQUENCE [LARGE SCALE GENOMIC DNA]</scope>
    <source>
        <strain evidence="3 4">JCM 11654</strain>
    </source>
</reference>
<dbReference type="AlphaFoldDB" id="A0A3L7AHF8"/>